<dbReference type="EC" id="3.5.1.1" evidence="1"/>
<keyword evidence="1" id="KW-0378">Hydrolase</keyword>
<dbReference type="EMBL" id="JAQMUH010000084">
    <property type="protein sequence ID" value="MDB9539337.1"/>
    <property type="molecule type" value="Genomic_DNA"/>
</dbReference>
<comment type="caution">
    <text evidence="1">The sequence shown here is derived from an EMBL/GenBank/DDBJ whole genome shotgun (WGS) entry which is preliminary data.</text>
</comment>
<dbReference type="GO" id="GO:0004067">
    <property type="term" value="F:asparaginase activity"/>
    <property type="evidence" value="ECO:0007669"/>
    <property type="project" value="UniProtKB-EC"/>
</dbReference>
<dbReference type="PANTHER" id="PTHR42110">
    <property type="entry name" value="L-ASPARAGINASE, PUTATIVE (AFU_ORTHOLOGUE AFUA_3G11890)-RELATED"/>
    <property type="match status" value="1"/>
</dbReference>
<dbReference type="Pfam" id="PF06089">
    <property type="entry name" value="Asparaginase_II"/>
    <property type="match status" value="1"/>
</dbReference>
<keyword evidence="2" id="KW-1185">Reference proteome</keyword>
<dbReference type="Proteomes" id="UP001212499">
    <property type="component" value="Unassembled WGS sequence"/>
</dbReference>
<name>A0ABT5APT5_9CYAN</name>
<proteinExistence type="predicted"/>
<evidence type="ECO:0000313" key="2">
    <source>
        <dbReference type="Proteomes" id="UP001212499"/>
    </source>
</evidence>
<accession>A0ABT5APT5</accession>
<dbReference type="InterPro" id="IPR010349">
    <property type="entry name" value="Asparaginase_II"/>
</dbReference>
<gene>
    <name evidence="1" type="ORF">PN457_06630</name>
</gene>
<organism evidence="1 2">
    <name type="scientific">Anabaenopsis arnoldii</name>
    <dbReference type="NCBI Taxonomy" id="2152938"/>
    <lineage>
        <taxon>Bacteria</taxon>
        <taxon>Bacillati</taxon>
        <taxon>Cyanobacteriota</taxon>
        <taxon>Cyanophyceae</taxon>
        <taxon>Nostocales</taxon>
        <taxon>Nodulariaceae</taxon>
        <taxon>Anabaenopsis</taxon>
    </lineage>
</organism>
<evidence type="ECO:0000313" key="1">
    <source>
        <dbReference type="EMBL" id="MDB9539337.1"/>
    </source>
</evidence>
<dbReference type="RefSeq" id="WP_271732174.1">
    <property type="nucleotide sequence ID" value="NZ_JANQDP010000085.1"/>
</dbReference>
<dbReference type="PANTHER" id="PTHR42110:SF1">
    <property type="entry name" value="L-ASPARAGINASE, PUTATIVE (AFU_ORTHOLOGUE AFUA_3G11890)-RELATED"/>
    <property type="match status" value="1"/>
</dbReference>
<reference evidence="1 2" key="1">
    <citation type="submission" date="2023-01" db="EMBL/GenBank/DDBJ databases">
        <title>Genomes from the Australian National Cyanobacteria Reference Collection.</title>
        <authorList>
            <person name="Willis A."/>
            <person name="Lee E.M.F."/>
        </authorList>
    </citation>
    <scope>NUCLEOTIDE SEQUENCE [LARGE SCALE GENOMIC DNA]</scope>
    <source>
        <strain evidence="1 2">CS-1033</strain>
    </source>
</reference>
<protein>
    <submittedName>
        <fullName evidence="1">Asparaginase</fullName>
        <ecNumber evidence="1">3.5.1.1</ecNumber>
    </submittedName>
</protein>
<sequence length="317" mass="34865">MTMGKRTQAIPLEVRLLREGIVESRHIVQAVVCDERGRVLSVAGNSETTAFVRSALKPFQALAVTTTGTLERYNLSDRDLAIITSSHKGTIQQVRQVFNVLWRADLDPQSLQCPQPEGKNSPLEYNCSGKHAGMLAVCQQRHWPLHNYLERKHPVQQLVLGKVAELLRMPAEEFLSAHDDCGAPTYLMQISQMASLYALLASSSNVDMERIVRAMTHHPAMVAGVGEFDTELMGLAPGELISKSGAEGVQCIGRLGEGMGLTIKVMDGAKRAKYAVAIHLLQQMGWISPSAAQSLSEQFMILGKYKRLEVIGELSFL</sequence>